<keyword evidence="3" id="KW-1185">Reference proteome</keyword>
<feature type="compositionally biased region" description="Basic and acidic residues" evidence="1">
    <location>
        <begin position="37"/>
        <end position="49"/>
    </location>
</feature>
<dbReference type="Proteomes" id="UP000275267">
    <property type="component" value="Unassembled WGS sequence"/>
</dbReference>
<evidence type="ECO:0000313" key="2">
    <source>
        <dbReference type="EMBL" id="RLM73654.1"/>
    </source>
</evidence>
<dbReference type="OrthoDB" id="1911146at2759"/>
<proteinExistence type="predicted"/>
<organism evidence="2 3">
    <name type="scientific">Panicum miliaceum</name>
    <name type="common">Proso millet</name>
    <name type="synonym">Broomcorn millet</name>
    <dbReference type="NCBI Taxonomy" id="4540"/>
    <lineage>
        <taxon>Eukaryota</taxon>
        <taxon>Viridiplantae</taxon>
        <taxon>Streptophyta</taxon>
        <taxon>Embryophyta</taxon>
        <taxon>Tracheophyta</taxon>
        <taxon>Spermatophyta</taxon>
        <taxon>Magnoliopsida</taxon>
        <taxon>Liliopsida</taxon>
        <taxon>Poales</taxon>
        <taxon>Poaceae</taxon>
        <taxon>PACMAD clade</taxon>
        <taxon>Panicoideae</taxon>
        <taxon>Panicodae</taxon>
        <taxon>Paniceae</taxon>
        <taxon>Panicinae</taxon>
        <taxon>Panicum</taxon>
        <taxon>Panicum sect. Panicum</taxon>
    </lineage>
</organism>
<feature type="region of interest" description="Disordered" evidence="1">
    <location>
        <begin position="26"/>
        <end position="65"/>
    </location>
</feature>
<sequence length="202" mass="22884">MFIETTTSEQFLEKSEHFKNVRGRIRDNNRLGPEGYAGKEKGKWRKEDAAMEEAGSENPWRQFPGRSAPYLRARAAPTPSTGEITWSSNDTKRLADRVIELKDHESGVREHDILSTAIDTLEHSAWSLQFEGQLNKESKERGLGVAFIDPQHFSATVIAQDPDHKSIIDFTTLGPLRWSFKWLQLHHCSATGASEEPELVEP</sequence>
<comment type="caution">
    <text evidence="2">The sequence shown here is derived from an EMBL/GenBank/DDBJ whole genome shotgun (WGS) entry which is preliminary data.</text>
</comment>
<gene>
    <name evidence="2" type="ORF">C2845_PM15G03370</name>
</gene>
<reference evidence="3" key="1">
    <citation type="journal article" date="2019" name="Nat. Commun.">
        <title>The genome of broomcorn millet.</title>
        <authorList>
            <person name="Zou C."/>
            <person name="Miki D."/>
            <person name="Li D."/>
            <person name="Tang Q."/>
            <person name="Xiao L."/>
            <person name="Rajput S."/>
            <person name="Deng P."/>
            <person name="Jia W."/>
            <person name="Huang R."/>
            <person name="Zhang M."/>
            <person name="Sun Y."/>
            <person name="Hu J."/>
            <person name="Fu X."/>
            <person name="Schnable P.S."/>
            <person name="Li F."/>
            <person name="Zhang H."/>
            <person name="Feng B."/>
            <person name="Zhu X."/>
            <person name="Liu R."/>
            <person name="Schnable J.C."/>
            <person name="Zhu J.-K."/>
            <person name="Zhang H."/>
        </authorList>
    </citation>
    <scope>NUCLEOTIDE SEQUENCE [LARGE SCALE GENOMIC DNA]</scope>
</reference>
<accession>A0A3L6Q4P8</accession>
<dbReference type="AlphaFoldDB" id="A0A3L6Q4P8"/>
<protein>
    <submittedName>
        <fullName evidence="2">Uncharacterized protein</fullName>
    </submittedName>
</protein>
<evidence type="ECO:0000313" key="3">
    <source>
        <dbReference type="Proteomes" id="UP000275267"/>
    </source>
</evidence>
<dbReference type="EMBL" id="PQIB02000013">
    <property type="protein sequence ID" value="RLM73654.1"/>
    <property type="molecule type" value="Genomic_DNA"/>
</dbReference>
<evidence type="ECO:0000256" key="1">
    <source>
        <dbReference type="SAM" id="MobiDB-lite"/>
    </source>
</evidence>
<dbReference type="PANTHER" id="PTHR33018">
    <property type="entry name" value="OS10G0338966 PROTEIN-RELATED"/>
    <property type="match status" value="1"/>
</dbReference>
<dbReference type="PANTHER" id="PTHR33018:SF34">
    <property type="entry name" value="OS02G0472350 PROTEIN"/>
    <property type="match status" value="1"/>
</dbReference>
<name>A0A3L6Q4P8_PANMI</name>